<dbReference type="HOGENOM" id="CLU_1855238_0_0_1"/>
<feature type="region of interest" description="Disordered" evidence="1">
    <location>
        <begin position="109"/>
        <end position="138"/>
    </location>
</feature>
<dbReference type="Proteomes" id="UP000016933">
    <property type="component" value="Unassembled WGS sequence"/>
</dbReference>
<dbReference type="AlphaFoldDB" id="N1PJ29"/>
<evidence type="ECO:0000313" key="2">
    <source>
        <dbReference type="EMBL" id="EME41326.1"/>
    </source>
</evidence>
<reference evidence="3" key="1">
    <citation type="journal article" date="2012" name="PLoS Genet.">
        <title>The genomes of the fungal plant pathogens Cladosporium fulvum and Dothistroma septosporum reveal adaptation to different hosts and lifestyles but also signatures of common ancestry.</title>
        <authorList>
            <person name="de Wit P.J.G.M."/>
            <person name="van der Burgt A."/>
            <person name="Oekmen B."/>
            <person name="Stergiopoulos I."/>
            <person name="Abd-Elsalam K.A."/>
            <person name="Aerts A.L."/>
            <person name="Bahkali A.H."/>
            <person name="Beenen H.G."/>
            <person name="Chettri P."/>
            <person name="Cox M.P."/>
            <person name="Datema E."/>
            <person name="de Vries R.P."/>
            <person name="Dhillon B."/>
            <person name="Ganley A.R."/>
            <person name="Griffiths S.A."/>
            <person name="Guo Y."/>
            <person name="Hamelin R.C."/>
            <person name="Henrissat B."/>
            <person name="Kabir M.S."/>
            <person name="Jashni M.K."/>
            <person name="Kema G."/>
            <person name="Klaubauf S."/>
            <person name="Lapidus A."/>
            <person name="Levasseur A."/>
            <person name="Lindquist E."/>
            <person name="Mehrabi R."/>
            <person name="Ohm R.A."/>
            <person name="Owen T.J."/>
            <person name="Salamov A."/>
            <person name="Schwelm A."/>
            <person name="Schijlen E."/>
            <person name="Sun H."/>
            <person name="van den Burg H.A."/>
            <person name="van Ham R.C.H.J."/>
            <person name="Zhang S."/>
            <person name="Goodwin S.B."/>
            <person name="Grigoriev I.V."/>
            <person name="Collemare J."/>
            <person name="Bradshaw R.E."/>
        </authorList>
    </citation>
    <scope>NUCLEOTIDE SEQUENCE [LARGE SCALE GENOMIC DNA]</scope>
    <source>
        <strain evidence="3">NZE10 / CBS 128990</strain>
    </source>
</reference>
<protein>
    <submittedName>
        <fullName evidence="2">Uncharacterized protein</fullName>
    </submittedName>
</protein>
<sequence length="138" mass="15524">MLKNLLSKSKHSEETGLPRKLVFRYRFRSNRDFQVRMLSSSDTNIRGTIRGLLNSVTSPEAHRVWYQVTYPSGQGVLDMSAIMDFVEAHTVLGIGVVVEMDIVVWDGPPIEKSRPQHRESRSGPGVKGEKRGINCAVQ</sequence>
<gene>
    <name evidence="2" type="ORF">DOTSEDRAFT_26508</name>
</gene>
<feature type="compositionally biased region" description="Basic and acidic residues" evidence="1">
    <location>
        <begin position="109"/>
        <end position="132"/>
    </location>
</feature>
<name>N1PJ29_DOTSN</name>
<keyword evidence="3" id="KW-1185">Reference proteome</keyword>
<proteinExistence type="predicted"/>
<accession>N1PJ29</accession>
<organism evidence="2 3">
    <name type="scientific">Dothistroma septosporum (strain NZE10 / CBS 128990)</name>
    <name type="common">Red band needle blight fungus</name>
    <name type="synonym">Mycosphaerella pini</name>
    <dbReference type="NCBI Taxonomy" id="675120"/>
    <lineage>
        <taxon>Eukaryota</taxon>
        <taxon>Fungi</taxon>
        <taxon>Dikarya</taxon>
        <taxon>Ascomycota</taxon>
        <taxon>Pezizomycotina</taxon>
        <taxon>Dothideomycetes</taxon>
        <taxon>Dothideomycetidae</taxon>
        <taxon>Mycosphaerellales</taxon>
        <taxon>Mycosphaerellaceae</taxon>
        <taxon>Dothistroma</taxon>
    </lineage>
</organism>
<dbReference type="OMA" id="FTEAPGI"/>
<evidence type="ECO:0000313" key="3">
    <source>
        <dbReference type="Proteomes" id="UP000016933"/>
    </source>
</evidence>
<reference evidence="2 3" key="2">
    <citation type="journal article" date="2012" name="PLoS Pathog.">
        <title>Diverse lifestyles and strategies of plant pathogenesis encoded in the genomes of eighteen Dothideomycetes fungi.</title>
        <authorList>
            <person name="Ohm R.A."/>
            <person name="Feau N."/>
            <person name="Henrissat B."/>
            <person name="Schoch C.L."/>
            <person name="Horwitz B.A."/>
            <person name="Barry K.W."/>
            <person name="Condon B.J."/>
            <person name="Copeland A.C."/>
            <person name="Dhillon B."/>
            <person name="Glaser F."/>
            <person name="Hesse C.N."/>
            <person name="Kosti I."/>
            <person name="LaButti K."/>
            <person name="Lindquist E.A."/>
            <person name="Lucas S."/>
            <person name="Salamov A.A."/>
            <person name="Bradshaw R.E."/>
            <person name="Ciuffetti L."/>
            <person name="Hamelin R.C."/>
            <person name="Kema G.H.J."/>
            <person name="Lawrence C."/>
            <person name="Scott J.A."/>
            <person name="Spatafora J.W."/>
            <person name="Turgeon B.G."/>
            <person name="de Wit P.J.G.M."/>
            <person name="Zhong S."/>
            <person name="Goodwin S.B."/>
            <person name="Grigoriev I.V."/>
        </authorList>
    </citation>
    <scope>NUCLEOTIDE SEQUENCE [LARGE SCALE GENOMIC DNA]</scope>
    <source>
        <strain evidence="3">NZE10 / CBS 128990</strain>
    </source>
</reference>
<dbReference type="EMBL" id="KB446542">
    <property type="protein sequence ID" value="EME41326.1"/>
    <property type="molecule type" value="Genomic_DNA"/>
</dbReference>
<evidence type="ECO:0000256" key="1">
    <source>
        <dbReference type="SAM" id="MobiDB-lite"/>
    </source>
</evidence>